<dbReference type="AlphaFoldDB" id="A0A7W8ISG1"/>
<evidence type="ECO:0000256" key="1">
    <source>
        <dbReference type="SAM" id="Phobius"/>
    </source>
</evidence>
<comment type="caution">
    <text evidence="2">The sequence shown here is derived from an EMBL/GenBank/DDBJ whole genome shotgun (WGS) entry which is preliminary data.</text>
</comment>
<keyword evidence="1" id="KW-0472">Membrane</keyword>
<organism evidence="2 3">
    <name type="scientific">Anoxybacteroides tepidamans</name>
    <dbReference type="NCBI Taxonomy" id="265948"/>
    <lineage>
        <taxon>Bacteria</taxon>
        <taxon>Bacillati</taxon>
        <taxon>Bacillota</taxon>
        <taxon>Bacilli</taxon>
        <taxon>Bacillales</taxon>
        <taxon>Anoxybacillaceae</taxon>
        <taxon>Anoxybacteroides</taxon>
    </lineage>
</organism>
<dbReference type="EMBL" id="JACHEP010000023">
    <property type="protein sequence ID" value="MBB5325910.1"/>
    <property type="molecule type" value="Genomic_DNA"/>
</dbReference>
<evidence type="ECO:0000313" key="3">
    <source>
        <dbReference type="Proteomes" id="UP000520011"/>
    </source>
</evidence>
<feature type="transmembrane region" description="Helical" evidence="1">
    <location>
        <begin position="50"/>
        <end position="72"/>
    </location>
</feature>
<gene>
    <name evidence="2" type="ORF">HNQ34_003016</name>
</gene>
<dbReference type="RefSeq" id="WP_183255914.1">
    <property type="nucleotide sequence ID" value="NZ_JACHEP010000023.1"/>
</dbReference>
<accession>A0A7W8ISG1</accession>
<evidence type="ECO:0000313" key="2">
    <source>
        <dbReference type="EMBL" id="MBB5325910.1"/>
    </source>
</evidence>
<proteinExistence type="predicted"/>
<dbReference type="Proteomes" id="UP000520011">
    <property type="component" value="Unassembled WGS sequence"/>
</dbReference>
<protein>
    <submittedName>
        <fullName evidence="2">Uncharacterized protein</fullName>
    </submittedName>
</protein>
<name>A0A7W8ISG1_9BACL</name>
<keyword evidence="3" id="KW-1185">Reference proteome</keyword>
<keyword evidence="1" id="KW-0812">Transmembrane</keyword>
<sequence length="79" mass="8939">MEKRIVKSVVYVFISCFALLFAFTSQDPIVTMSDGSYTTVHMDTADYLMKITRTSIKVTLAAALLVTAIEIYKRIRPRS</sequence>
<reference evidence="2 3" key="1">
    <citation type="submission" date="2020-08" db="EMBL/GenBank/DDBJ databases">
        <title>Genomic Encyclopedia of Type Strains, Phase IV (KMG-IV): sequencing the most valuable type-strain genomes for metagenomic binning, comparative biology and taxonomic classification.</title>
        <authorList>
            <person name="Goeker M."/>
        </authorList>
    </citation>
    <scope>NUCLEOTIDE SEQUENCE [LARGE SCALE GENOMIC DNA]</scope>
    <source>
        <strain evidence="2 3">DSM 16325</strain>
    </source>
</reference>
<keyword evidence="1" id="KW-1133">Transmembrane helix</keyword>